<keyword evidence="6 10" id="KW-0472">Membrane</keyword>
<evidence type="ECO:0000256" key="4">
    <source>
        <dbReference type="ARBA" id="ARBA00022989"/>
    </source>
</evidence>
<feature type="transmembrane region" description="Helical" evidence="10">
    <location>
        <begin position="20"/>
        <end position="44"/>
    </location>
</feature>
<evidence type="ECO:0000313" key="12">
    <source>
        <dbReference type="EMBL" id="KHN77944.1"/>
    </source>
</evidence>
<feature type="domain" description="Potassium channel" evidence="11">
    <location>
        <begin position="184"/>
        <end position="221"/>
    </location>
</feature>
<comment type="caution">
    <text evidence="12">The sequence shown here is derived from an EMBL/GenBank/DDBJ whole genome shotgun (WGS) entry which is preliminary data.</text>
</comment>
<evidence type="ECO:0000256" key="3">
    <source>
        <dbReference type="ARBA" id="ARBA00022692"/>
    </source>
</evidence>
<dbReference type="GO" id="GO:0005886">
    <property type="term" value="C:plasma membrane"/>
    <property type="evidence" value="ECO:0007669"/>
    <property type="project" value="TreeGrafter"/>
</dbReference>
<comment type="similarity">
    <text evidence="8">Belongs to the two pore domain potassium channel (TC 1.A.1.8) family.</text>
</comment>
<feature type="transmembrane region" description="Helical" evidence="10">
    <location>
        <begin position="358"/>
        <end position="381"/>
    </location>
</feature>
<evidence type="ECO:0000256" key="7">
    <source>
        <dbReference type="ARBA" id="ARBA00023303"/>
    </source>
</evidence>
<proteinExistence type="inferred from homology"/>
<dbReference type="Pfam" id="PF07885">
    <property type="entry name" value="Ion_trans_2"/>
    <property type="match status" value="2"/>
</dbReference>
<dbReference type="Proteomes" id="UP000031036">
    <property type="component" value="Unassembled WGS sequence"/>
</dbReference>
<protein>
    <submittedName>
        <fullName evidence="12">TWiK family of potassium channels protein 9</fullName>
    </submittedName>
</protein>
<evidence type="ECO:0000256" key="1">
    <source>
        <dbReference type="ARBA" id="ARBA00004141"/>
    </source>
</evidence>
<dbReference type="SUPFAM" id="SSF81324">
    <property type="entry name" value="Voltage-gated potassium channels"/>
    <property type="match status" value="2"/>
</dbReference>
<gene>
    <name evidence="12" type="primary">twk-9</name>
    <name evidence="12" type="ORF">Tcan_07651</name>
</gene>
<keyword evidence="7 8" id="KW-0407">Ion channel</keyword>
<evidence type="ECO:0000256" key="9">
    <source>
        <dbReference type="SAM" id="MobiDB-lite"/>
    </source>
</evidence>
<feature type="transmembrane region" description="Helical" evidence="10">
    <location>
        <begin position="335"/>
        <end position="352"/>
    </location>
</feature>
<feature type="compositionally biased region" description="Basic and acidic residues" evidence="9">
    <location>
        <begin position="277"/>
        <end position="286"/>
    </location>
</feature>
<feature type="compositionally biased region" description="Acidic residues" evidence="9">
    <location>
        <begin position="287"/>
        <end position="298"/>
    </location>
</feature>
<keyword evidence="13" id="KW-1185">Reference proteome</keyword>
<accession>A0A0B2V8V6</accession>
<evidence type="ECO:0000256" key="5">
    <source>
        <dbReference type="ARBA" id="ARBA00023065"/>
    </source>
</evidence>
<dbReference type="EMBL" id="JPKZ01002210">
    <property type="protein sequence ID" value="KHN77944.1"/>
    <property type="molecule type" value="Genomic_DNA"/>
</dbReference>
<evidence type="ECO:0000256" key="10">
    <source>
        <dbReference type="SAM" id="Phobius"/>
    </source>
</evidence>
<keyword evidence="3 8" id="KW-0812">Transmembrane</keyword>
<reference evidence="12 13" key="1">
    <citation type="submission" date="2014-11" db="EMBL/GenBank/DDBJ databases">
        <title>Genetic blueprint of the zoonotic pathogen Toxocara canis.</title>
        <authorList>
            <person name="Zhu X.-Q."/>
            <person name="Korhonen P.K."/>
            <person name="Cai H."/>
            <person name="Young N.D."/>
            <person name="Nejsum P."/>
            <person name="von Samson-Himmelstjerna G."/>
            <person name="Boag P.R."/>
            <person name="Tan P."/>
            <person name="Li Q."/>
            <person name="Min J."/>
            <person name="Yang Y."/>
            <person name="Wang X."/>
            <person name="Fang X."/>
            <person name="Hall R.S."/>
            <person name="Hofmann A."/>
            <person name="Sternberg P.W."/>
            <person name="Jex A.R."/>
            <person name="Gasser R.B."/>
        </authorList>
    </citation>
    <scope>NUCLEOTIDE SEQUENCE [LARGE SCALE GENOMIC DNA]</scope>
    <source>
        <strain evidence="12">PN_DK_2014</strain>
    </source>
</reference>
<evidence type="ECO:0000256" key="6">
    <source>
        <dbReference type="ARBA" id="ARBA00023136"/>
    </source>
</evidence>
<keyword evidence="2 8" id="KW-0813">Transport</keyword>
<feature type="transmembrane region" description="Helical" evidence="10">
    <location>
        <begin position="192"/>
        <end position="214"/>
    </location>
</feature>
<dbReference type="PANTHER" id="PTHR11003">
    <property type="entry name" value="POTASSIUM CHANNEL, SUBFAMILY K"/>
    <property type="match status" value="1"/>
</dbReference>
<evidence type="ECO:0000256" key="8">
    <source>
        <dbReference type="RuleBase" id="RU003857"/>
    </source>
</evidence>
<comment type="subcellular location">
    <subcellularLocation>
        <location evidence="1">Membrane</location>
        <topology evidence="1">Multi-pass membrane protein</topology>
    </subcellularLocation>
</comment>
<evidence type="ECO:0000256" key="2">
    <source>
        <dbReference type="ARBA" id="ARBA00022448"/>
    </source>
</evidence>
<evidence type="ECO:0000259" key="11">
    <source>
        <dbReference type="Pfam" id="PF07885"/>
    </source>
</evidence>
<organism evidence="12 13">
    <name type="scientific">Toxocara canis</name>
    <name type="common">Canine roundworm</name>
    <dbReference type="NCBI Taxonomy" id="6265"/>
    <lineage>
        <taxon>Eukaryota</taxon>
        <taxon>Metazoa</taxon>
        <taxon>Ecdysozoa</taxon>
        <taxon>Nematoda</taxon>
        <taxon>Chromadorea</taxon>
        <taxon>Rhabditida</taxon>
        <taxon>Spirurina</taxon>
        <taxon>Ascaridomorpha</taxon>
        <taxon>Ascaridoidea</taxon>
        <taxon>Toxocaridae</taxon>
        <taxon>Toxocara</taxon>
    </lineage>
</organism>
<dbReference type="STRING" id="6265.A0A0B2V8V6"/>
<dbReference type="InterPro" id="IPR013099">
    <property type="entry name" value="K_chnl_dom"/>
</dbReference>
<feature type="transmembrane region" description="Helical" evidence="10">
    <location>
        <begin position="305"/>
        <end position="323"/>
    </location>
</feature>
<dbReference type="Gene3D" id="1.10.287.70">
    <property type="match status" value="1"/>
</dbReference>
<sequence>MDFSKIRSKMERLNAAIGKATPFIVHLMMVVSVSLYAILGAVIIRELESKEIDDSSMIVKRTTGDTSMQVRVINDTIESMEKMKIILPNAGKLRHARRRHVPKGSEGELLVGHIIHSSTTIVRSQRCVLDILKNLLKKGDCSADVLSRAVASTVDRCYGVLIERAHQSPRKRSQRSTMTGDFSYGNVAPQTFAGRLFCIFYGLIGIPLTLLAIADLGKFLSELMETAQKILTNFTRKCWKKHYLRRNILKAQKYGLQSSRNGRLKAEPLVEEFADLESAKDPKSSNEDDEKDPSDSEADTAPRQAISLLLLFLAYILIGALMITTYEPDMDYFKAIYFNFVTLTSIGLGDIVPRSETYMLFTITYIAIGLALTTIAIEIAADTLKKLHYFGRKIENVANVHIWFGGKKFVWFNFRLIMPFILEPTEKQMWRLFETIGPHQSAQLRSESL</sequence>
<keyword evidence="5 8" id="KW-0406">Ion transport</keyword>
<evidence type="ECO:0000313" key="13">
    <source>
        <dbReference type="Proteomes" id="UP000031036"/>
    </source>
</evidence>
<dbReference type="InterPro" id="IPR003280">
    <property type="entry name" value="2pore_dom_K_chnl"/>
</dbReference>
<dbReference type="GO" id="GO:0022841">
    <property type="term" value="F:potassium ion leak channel activity"/>
    <property type="evidence" value="ECO:0007669"/>
    <property type="project" value="TreeGrafter"/>
</dbReference>
<keyword evidence="4 10" id="KW-1133">Transmembrane helix</keyword>
<name>A0A0B2V8V6_TOXCA</name>
<dbReference type="GO" id="GO:0030322">
    <property type="term" value="P:stabilization of membrane potential"/>
    <property type="evidence" value="ECO:0007669"/>
    <property type="project" value="TreeGrafter"/>
</dbReference>
<dbReference type="PRINTS" id="PR01333">
    <property type="entry name" value="2POREKCHANEL"/>
</dbReference>
<dbReference type="AlphaFoldDB" id="A0A0B2V8V6"/>
<dbReference type="GO" id="GO:0015271">
    <property type="term" value="F:outward rectifier potassium channel activity"/>
    <property type="evidence" value="ECO:0007669"/>
    <property type="project" value="TreeGrafter"/>
</dbReference>
<dbReference type="OrthoDB" id="297496at2759"/>
<feature type="region of interest" description="Disordered" evidence="9">
    <location>
        <begin position="277"/>
        <end position="299"/>
    </location>
</feature>
<dbReference type="PANTHER" id="PTHR11003:SF317">
    <property type="entry name" value="POTASSIUM CHANNEL DOMAIN-CONTAINING PROTEIN"/>
    <property type="match status" value="1"/>
</dbReference>
<feature type="domain" description="Potassium channel" evidence="11">
    <location>
        <begin position="311"/>
        <end position="385"/>
    </location>
</feature>